<keyword evidence="4" id="KW-0520">NAD</keyword>
<evidence type="ECO:0000313" key="5">
    <source>
        <dbReference type="Proteomes" id="UP000695007"/>
    </source>
</evidence>
<evidence type="ECO:0000256" key="2">
    <source>
        <dbReference type="ARBA" id="ARBA00022532"/>
    </source>
</evidence>
<evidence type="ECO:0000313" key="6">
    <source>
        <dbReference type="RefSeq" id="XP_011503631.1"/>
    </source>
</evidence>
<feature type="non-terminal residue" evidence="6">
    <location>
        <position position="244"/>
    </location>
</feature>
<dbReference type="GO" id="GO:0030060">
    <property type="term" value="F:L-malate dehydrogenase (NAD+) activity"/>
    <property type="evidence" value="ECO:0007669"/>
    <property type="project" value="UniProtKB-EC"/>
</dbReference>
<keyword evidence="5" id="KW-1185">Reference proteome</keyword>
<dbReference type="GO" id="GO:0006099">
    <property type="term" value="P:tricarboxylic acid cycle"/>
    <property type="evidence" value="ECO:0007669"/>
    <property type="project" value="UniProtKB-KW"/>
</dbReference>
<accession>A0AAJ6YT03</accession>
<dbReference type="KEGG" id="csol:105366780"/>
<protein>
    <recommendedName>
        <fullName evidence="1">malate dehydrogenase</fullName>
        <ecNumber evidence="1">1.1.1.37</ecNumber>
    </recommendedName>
</protein>
<keyword evidence="2" id="KW-0816">Tricarboxylic acid cycle</keyword>
<organism evidence="5 6">
    <name type="scientific">Ceratosolen solmsi marchali</name>
    <dbReference type="NCBI Taxonomy" id="326594"/>
    <lineage>
        <taxon>Eukaryota</taxon>
        <taxon>Metazoa</taxon>
        <taxon>Ecdysozoa</taxon>
        <taxon>Arthropoda</taxon>
        <taxon>Hexapoda</taxon>
        <taxon>Insecta</taxon>
        <taxon>Pterygota</taxon>
        <taxon>Neoptera</taxon>
        <taxon>Endopterygota</taxon>
        <taxon>Hymenoptera</taxon>
        <taxon>Apocrita</taxon>
        <taxon>Proctotrupomorpha</taxon>
        <taxon>Chalcidoidea</taxon>
        <taxon>Agaonidae</taxon>
        <taxon>Agaoninae</taxon>
        <taxon>Ceratosolen</taxon>
    </lineage>
</organism>
<dbReference type="GO" id="GO:0005739">
    <property type="term" value="C:mitochondrion"/>
    <property type="evidence" value="ECO:0007669"/>
    <property type="project" value="TreeGrafter"/>
</dbReference>
<dbReference type="AlphaFoldDB" id="A0AAJ6YT03"/>
<dbReference type="Proteomes" id="UP000695007">
    <property type="component" value="Unplaced"/>
</dbReference>
<sequence length="244" mass="27035">MYSAILLKQNPAIKVIHVIDTDNSLTGPIYDIGQIDTSTVIMHYKRNSIINALHDIDIVALMDETHFSMGNKEPFYQFESSSNYVKNITECIINTCPKALIAVFTRPVTATLPLISEICKLSGTWNPNKIIGSASLESMRISAMEQQYMLINQLRSVDKYLYGSETKGPTLSSGLAAAKFISTLINGFKDQSISIGSAYVRSDIFPFCHYMTSQIQFGPNGIQRNFGFPKVSSSEILLIEEAAV</sequence>
<evidence type="ECO:0000256" key="3">
    <source>
        <dbReference type="ARBA" id="ARBA00023002"/>
    </source>
</evidence>
<dbReference type="PANTHER" id="PTHR11540:SF16">
    <property type="entry name" value="MALATE DEHYDROGENASE, MITOCHONDRIAL"/>
    <property type="match status" value="1"/>
</dbReference>
<dbReference type="PANTHER" id="PTHR11540">
    <property type="entry name" value="MALATE AND LACTATE DEHYDROGENASE"/>
    <property type="match status" value="1"/>
</dbReference>
<dbReference type="GeneID" id="105366780"/>
<name>A0AAJ6YT03_9HYME</name>
<keyword evidence="3" id="KW-0560">Oxidoreductase</keyword>
<proteinExistence type="predicted"/>
<dbReference type="Gene3D" id="3.40.50.720">
    <property type="entry name" value="NAD(P)-binding Rossmann-like Domain"/>
    <property type="match status" value="1"/>
</dbReference>
<evidence type="ECO:0000256" key="1">
    <source>
        <dbReference type="ARBA" id="ARBA00012995"/>
    </source>
</evidence>
<dbReference type="EC" id="1.1.1.37" evidence="1"/>
<dbReference type="InterPro" id="IPR036291">
    <property type="entry name" value="NAD(P)-bd_dom_sf"/>
</dbReference>
<dbReference type="SUPFAM" id="SSF51735">
    <property type="entry name" value="NAD(P)-binding Rossmann-fold domains"/>
    <property type="match status" value="1"/>
</dbReference>
<evidence type="ECO:0000256" key="4">
    <source>
        <dbReference type="ARBA" id="ARBA00023027"/>
    </source>
</evidence>
<gene>
    <name evidence="6" type="primary">LOC105366780</name>
</gene>
<dbReference type="RefSeq" id="XP_011503631.1">
    <property type="nucleotide sequence ID" value="XM_011505329.1"/>
</dbReference>
<reference evidence="6" key="1">
    <citation type="submission" date="2025-08" db="UniProtKB">
        <authorList>
            <consortium name="RefSeq"/>
        </authorList>
    </citation>
    <scope>IDENTIFICATION</scope>
</reference>